<accession>A0A6C0IQN7</accession>
<feature type="compositionally biased region" description="Basic residues" evidence="1">
    <location>
        <begin position="151"/>
        <end position="160"/>
    </location>
</feature>
<dbReference type="EMBL" id="MN740232">
    <property type="protein sequence ID" value="QHT94815.1"/>
    <property type="molecule type" value="Genomic_DNA"/>
</dbReference>
<dbReference type="Pfam" id="PF23827">
    <property type="entry name" value="DUF7197"/>
    <property type="match status" value="1"/>
</dbReference>
<name>A0A6C0IQN7_9ZZZZ</name>
<dbReference type="InterPro" id="IPR055621">
    <property type="entry name" value="DUF7197"/>
</dbReference>
<feature type="region of interest" description="Disordered" evidence="1">
    <location>
        <begin position="141"/>
        <end position="160"/>
    </location>
</feature>
<sequence>MNNTYQTQNSLLLNKLMEYYNKDNNLNKILQIINGESVISLRLIDWFATNYSKKNFTVYELKRTDGAPYRFKVYIDYKLKLKAYSKKRFDPFCRWDRITIPYDDDTYIQTTIGQLNFFKWILENKIIDYVEKHFDEINKDMNKRNSTTKNRTTKVKTKTRKTREELSVSASKSIKKEDVRIVVSFK</sequence>
<evidence type="ECO:0000256" key="1">
    <source>
        <dbReference type="SAM" id="MobiDB-lite"/>
    </source>
</evidence>
<reference evidence="2" key="1">
    <citation type="journal article" date="2020" name="Nature">
        <title>Giant virus diversity and host interactions through global metagenomics.</title>
        <authorList>
            <person name="Schulz F."/>
            <person name="Roux S."/>
            <person name="Paez-Espino D."/>
            <person name="Jungbluth S."/>
            <person name="Walsh D.A."/>
            <person name="Denef V.J."/>
            <person name="McMahon K.D."/>
            <person name="Konstantinidis K.T."/>
            <person name="Eloe-Fadrosh E.A."/>
            <person name="Kyrpides N.C."/>
            <person name="Woyke T."/>
        </authorList>
    </citation>
    <scope>NUCLEOTIDE SEQUENCE</scope>
    <source>
        <strain evidence="2">GVMAG-M-3300024261-37</strain>
    </source>
</reference>
<proteinExistence type="predicted"/>
<evidence type="ECO:0000313" key="2">
    <source>
        <dbReference type="EMBL" id="QHT94815.1"/>
    </source>
</evidence>
<protein>
    <submittedName>
        <fullName evidence="2">Uncharacterized protein</fullName>
    </submittedName>
</protein>
<dbReference type="AlphaFoldDB" id="A0A6C0IQN7"/>
<organism evidence="2">
    <name type="scientific">viral metagenome</name>
    <dbReference type="NCBI Taxonomy" id="1070528"/>
    <lineage>
        <taxon>unclassified sequences</taxon>
        <taxon>metagenomes</taxon>
        <taxon>organismal metagenomes</taxon>
    </lineage>
</organism>